<keyword evidence="3" id="KW-1185">Reference proteome</keyword>
<organism evidence="2 3">
    <name type="scientific">Kitasatospora arboriphila</name>
    <dbReference type="NCBI Taxonomy" id="258052"/>
    <lineage>
        <taxon>Bacteria</taxon>
        <taxon>Bacillati</taxon>
        <taxon>Actinomycetota</taxon>
        <taxon>Actinomycetes</taxon>
        <taxon>Kitasatosporales</taxon>
        <taxon>Streptomycetaceae</taxon>
        <taxon>Kitasatospora</taxon>
    </lineage>
</organism>
<reference evidence="2 3" key="1">
    <citation type="journal article" date="2019" name="Int. J. Syst. Evol. Microbiol.">
        <title>The Global Catalogue of Microorganisms (GCM) 10K type strain sequencing project: providing services to taxonomists for standard genome sequencing and annotation.</title>
        <authorList>
            <consortium name="The Broad Institute Genomics Platform"/>
            <consortium name="The Broad Institute Genome Sequencing Center for Infectious Disease"/>
            <person name="Wu L."/>
            <person name="Ma J."/>
        </authorList>
    </citation>
    <scope>NUCLEOTIDE SEQUENCE [LARGE SCALE GENOMIC DNA]</scope>
    <source>
        <strain evidence="2 3">JCM 13002</strain>
    </source>
</reference>
<gene>
    <name evidence="2" type="ORF">GCM10009663_10450</name>
</gene>
<keyword evidence="1" id="KW-0812">Transmembrane</keyword>
<sequence length="213" mass="22008">MPAASTSPRPSEAGRPVLRHLRRAAGLDRNPLCRTADRARSRLLVGAVLLAVLSVAAALVTAQVLLHDMWADARRTAEHRHPATATTLAAAVGTPGRPLDAAGAPATWAVAGAERTGTVAVPSGTPPGTKVPIWVDDTGALAEPAPPDSQLAVSAASYGLMALAAAATVSTAVVVARRSVLDHRAADAWEDDWKLVEPRWSGRTDHPGTGGER</sequence>
<feature type="transmembrane region" description="Helical" evidence="1">
    <location>
        <begin position="43"/>
        <end position="66"/>
    </location>
</feature>
<evidence type="ECO:0008006" key="4">
    <source>
        <dbReference type="Google" id="ProtNLM"/>
    </source>
</evidence>
<proteinExistence type="predicted"/>
<protein>
    <recommendedName>
        <fullName evidence="4">Transmembrane protein</fullName>
    </recommendedName>
</protein>
<dbReference type="RefSeq" id="WP_344622288.1">
    <property type="nucleotide sequence ID" value="NZ_BAAALD010000006.1"/>
</dbReference>
<dbReference type="EMBL" id="BAAALD010000006">
    <property type="protein sequence ID" value="GAA1072669.1"/>
    <property type="molecule type" value="Genomic_DNA"/>
</dbReference>
<dbReference type="InterPro" id="IPR039708">
    <property type="entry name" value="MT1774/Rv1733c-like"/>
</dbReference>
<comment type="caution">
    <text evidence="2">The sequence shown here is derived from an EMBL/GenBank/DDBJ whole genome shotgun (WGS) entry which is preliminary data.</text>
</comment>
<evidence type="ECO:0000313" key="3">
    <source>
        <dbReference type="Proteomes" id="UP001499987"/>
    </source>
</evidence>
<dbReference type="Proteomes" id="UP001499987">
    <property type="component" value="Unassembled WGS sequence"/>
</dbReference>
<accession>A0ABN1TBA8</accession>
<keyword evidence="1" id="KW-0472">Membrane</keyword>
<feature type="transmembrane region" description="Helical" evidence="1">
    <location>
        <begin position="155"/>
        <end position="176"/>
    </location>
</feature>
<dbReference type="PANTHER" id="PTHR42305:SF1">
    <property type="entry name" value="MEMBRANE PROTEIN RV1733C-RELATED"/>
    <property type="match status" value="1"/>
</dbReference>
<dbReference type="PANTHER" id="PTHR42305">
    <property type="entry name" value="MEMBRANE PROTEIN RV1733C-RELATED"/>
    <property type="match status" value="1"/>
</dbReference>
<name>A0ABN1TBA8_9ACTN</name>
<evidence type="ECO:0000256" key="1">
    <source>
        <dbReference type="SAM" id="Phobius"/>
    </source>
</evidence>
<evidence type="ECO:0000313" key="2">
    <source>
        <dbReference type="EMBL" id="GAA1072669.1"/>
    </source>
</evidence>
<keyword evidence="1" id="KW-1133">Transmembrane helix</keyword>